<keyword evidence="3" id="KW-0175">Coiled coil</keyword>
<dbReference type="OrthoDB" id="77457at2157"/>
<dbReference type="Proteomes" id="UP000007490">
    <property type="component" value="Chromosome"/>
</dbReference>
<dbReference type="STRING" id="877455.Metbo_0911"/>
<evidence type="ECO:0000313" key="5">
    <source>
        <dbReference type="EMBL" id="ADZ09160.1"/>
    </source>
</evidence>
<dbReference type="InterPro" id="IPR001173">
    <property type="entry name" value="Glyco_trans_2-like"/>
</dbReference>
<organism evidence="5 6">
    <name type="scientific">Methanobacterium lacus (strain AL-21)</name>
    <dbReference type="NCBI Taxonomy" id="877455"/>
    <lineage>
        <taxon>Archaea</taxon>
        <taxon>Methanobacteriati</taxon>
        <taxon>Methanobacteriota</taxon>
        <taxon>Methanomada group</taxon>
        <taxon>Methanobacteria</taxon>
        <taxon>Methanobacteriales</taxon>
        <taxon>Methanobacteriaceae</taxon>
        <taxon>Methanobacterium</taxon>
    </lineage>
</organism>
<dbReference type="PANTHER" id="PTHR22916:SF51">
    <property type="entry name" value="GLYCOSYLTRANSFERASE EPSH-RELATED"/>
    <property type="match status" value="1"/>
</dbReference>
<dbReference type="GO" id="GO:0016757">
    <property type="term" value="F:glycosyltransferase activity"/>
    <property type="evidence" value="ECO:0007669"/>
    <property type="project" value="UniProtKB-KW"/>
</dbReference>
<dbReference type="GeneID" id="24964524"/>
<dbReference type="InterPro" id="IPR029044">
    <property type="entry name" value="Nucleotide-diphossugar_trans"/>
</dbReference>
<name>F0TBT3_METLA</name>
<dbReference type="PANTHER" id="PTHR22916">
    <property type="entry name" value="GLYCOSYLTRANSFERASE"/>
    <property type="match status" value="1"/>
</dbReference>
<dbReference type="CDD" id="cd00761">
    <property type="entry name" value="Glyco_tranf_GTA_type"/>
    <property type="match status" value="1"/>
</dbReference>
<proteinExistence type="predicted"/>
<evidence type="ECO:0000256" key="3">
    <source>
        <dbReference type="SAM" id="Coils"/>
    </source>
</evidence>
<feature type="coiled-coil region" evidence="3">
    <location>
        <begin position="327"/>
        <end position="387"/>
    </location>
</feature>
<dbReference type="Pfam" id="PF00535">
    <property type="entry name" value="Glycos_transf_2"/>
    <property type="match status" value="1"/>
</dbReference>
<gene>
    <name evidence="5" type="ordered locus">Metbo_0911</name>
</gene>
<protein>
    <submittedName>
        <fullName evidence="5">Glycosyl transferase family 2</fullName>
    </submittedName>
</protein>
<reference evidence="6" key="1">
    <citation type="submission" date="2011-02" db="EMBL/GenBank/DDBJ databases">
        <title>Complete sequence of Methanobacterium sp. AL-21.</title>
        <authorList>
            <consortium name="US DOE Joint Genome Institute"/>
            <person name="Lucas S."/>
            <person name="Copeland A."/>
            <person name="Lapidus A."/>
            <person name="Cheng J.-F."/>
            <person name="Goodwin L."/>
            <person name="Pitluck S."/>
            <person name="Chertkov O."/>
            <person name="Detter J.C."/>
            <person name="Han C."/>
            <person name="Tapia R."/>
            <person name="Land M."/>
            <person name="Hauser L."/>
            <person name="Kyrpides N."/>
            <person name="Ivanova N."/>
            <person name="Mikhailova N."/>
            <person name="Pagani I."/>
            <person name="Cadillo-Quiroz H."/>
            <person name="Imachi H."/>
            <person name="Zinder S."/>
            <person name="Liu W."/>
            <person name="Woyke T."/>
        </authorList>
    </citation>
    <scope>NUCLEOTIDE SEQUENCE [LARGE SCALE GENOMIC DNA]</scope>
    <source>
        <strain evidence="6">AL-21</strain>
    </source>
</reference>
<dbReference type="RefSeq" id="WP_013644511.1">
    <property type="nucleotide sequence ID" value="NC_015216.1"/>
</dbReference>
<keyword evidence="1" id="KW-0328">Glycosyltransferase</keyword>
<dbReference type="SUPFAM" id="SSF53448">
    <property type="entry name" value="Nucleotide-diphospho-sugar transferases"/>
    <property type="match status" value="1"/>
</dbReference>
<dbReference type="eggNOG" id="arCOG01381">
    <property type="taxonomic scope" value="Archaea"/>
</dbReference>
<keyword evidence="6" id="KW-1185">Reference proteome</keyword>
<feature type="domain" description="Glycosyltransferase 2-like" evidence="4">
    <location>
        <begin position="7"/>
        <end position="142"/>
    </location>
</feature>
<accession>F0TBT3</accession>
<sequence length="487" mass="57965">MEDVKVSIIIPVYNVQKYLRQCLDSVTNQTLKEIQIICVNDGSTDGSLDILEEYAQKDDRILVVNQENSGCAVARKTGLKHSTGEYIEFVDSDDWLELDALEKTYNNAISNHSDLVLFPISRYNDRENKYFNSGSTVENYFDDPTIDYNNFTFQIKDIKPFLLNSSFSVWFKLYKSDFIKGYDDFYFPRNMNFEDVPFHVQIMIRATKISFCPGKIYNYRTSNMDSITNSVYVKEKIFDIFEVINHVEKILIENDLREEYNFEFIRFKINQLGYWFQQSDERFKEELFLRIKKEFEALKLSDEDVDRLNHRLRNIYLHVSATNTLGEMVLFEEKLDLEEQLKQQKRQYTVQIKDMNQNFKNKFNEQRINLENTRANYEERILNQKKSHEKVTEHNLKRIENLQIAQSKNITAIKSLENDLNQIKTELKKILNTKPYRFAYFLHRFSHEFVKGDMTNKTDFIRWSLAQITGKKSDNEIKYNPLGKLIK</sequence>
<dbReference type="KEGG" id="mel:Metbo_0911"/>
<evidence type="ECO:0000259" key="4">
    <source>
        <dbReference type="Pfam" id="PF00535"/>
    </source>
</evidence>
<evidence type="ECO:0000313" key="6">
    <source>
        <dbReference type="Proteomes" id="UP000007490"/>
    </source>
</evidence>
<evidence type="ECO:0000256" key="1">
    <source>
        <dbReference type="ARBA" id="ARBA00022676"/>
    </source>
</evidence>
<dbReference type="EMBL" id="CP002551">
    <property type="protein sequence ID" value="ADZ09160.1"/>
    <property type="molecule type" value="Genomic_DNA"/>
</dbReference>
<evidence type="ECO:0000256" key="2">
    <source>
        <dbReference type="ARBA" id="ARBA00022679"/>
    </source>
</evidence>
<dbReference type="Gene3D" id="3.90.550.10">
    <property type="entry name" value="Spore Coat Polysaccharide Biosynthesis Protein SpsA, Chain A"/>
    <property type="match status" value="1"/>
</dbReference>
<reference evidence="5 6" key="2">
    <citation type="journal article" date="2014" name="Int. J. Syst. Evol. Microbiol.">
        <title>Methanobacterium paludis sp. nov. and a novel strain of Methanobacterium lacus isolated from northern peatlands.</title>
        <authorList>
            <person name="Cadillo-Quiroz H."/>
            <person name="Brauer S.L."/>
            <person name="Goodson N."/>
            <person name="Yavitt J.B."/>
            <person name="Zinder S.H."/>
        </authorList>
    </citation>
    <scope>NUCLEOTIDE SEQUENCE [LARGE SCALE GENOMIC DNA]</scope>
    <source>
        <strain evidence="5 6">AL-21</strain>
    </source>
</reference>
<dbReference type="AlphaFoldDB" id="F0TBT3"/>
<keyword evidence="2 5" id="KW-0808">Transferase</keyword>
<dbReference type="HOGENOM" id="CLU_025996_25_3_2"/>